<evidence type="ECO:0000313" key="2">
    <source>
        <dbReference type="Proteomes" id="UP001589865"/>
    </source>
</evidence>
<dbReference type="RefSeq" id="WP_377043229.1">
    <property type="nucleotide sequence ID" value="NZ_JBHLUN010000003.1"/>
</dbReference>
<dbReference type="EC" id="3.6.1.-" evidence="1"/>
<dbReference type="EMBL" id="JBHLUN010000003">
    <property type="protein sequence ID" value="MFC0407514.1"/>
    <property type="molecule type" value="Genomic_DNA"/>
</dbReference>
<dbReference type="InterPro" id="IPR007439">
    <property type="entry name" value="Chemotax_Pase_CheZ"/>
</dbReference>
<keyword evidence="1" id="KW-0378">Hydrolase</keyword>
<proteinExistence type="predicted"/>
<protein>
    <submittedName>
        <fullName evidence="1">Protein phosphatase CheZ</fullName>
        <ecNumber evidence="1">3.6.1.-</ecNumber>
    </submittedName>
</protein>
<gene>
    <name evidence="1" type="ORF">ACFFGY_04595</name>
</gene>
<dbReference type="Proteomes" id="UP001589865">
    <property type="component" value="Unassembled WGS sequence"/>
</dbReference>
<name>A0ABV6JP70_9PROT</name>
<evidence type="ECO:0000313" key="1">
    <source>
        <dbReference type="EMBL" id="MFC0407514.1"/>
    </source>
</evidence>
<reference evidence="1 2" key="1">
    <citation type="submission" date="2024-09" db="EMBL/GenBank/DDBJ databases">
        <authorList>
            <person name="Sun Q."/>
            <person name="Mori K."/>
        </authorList>
    </citation>
    <scope>NUCLEOTIDE SEQUENCE [LARGE SCALE GENOMIC DNA]</scope>
    <source>
        <strain evidence="1 2">TBRC 5777</strain>
    </source>
</reference>
<dbReference type="Gene3D" id="1.10.287.500">
    <property type="entry name" value="Helix hairpin bin"/>
    <property type="match status" value="2"/>
</dbReference>
<keyword evidence="2" id="KW-1185">Reference proteome</keyword>
<dbReference type="GO" id="GO:0016787">
    <property type="term" value="F:hydrolase activity"/>
    <property type="evidence" value="ECO:0007669"/>
    <property type="project" value="UniProtKB-KW"/>
</dbReference>
<dbReference type="SUPFAM" id="SSF75708">
    <property type="entry name" value="Chemotaxis phosphatase CheZ"/>
    <property type="match status" value="1"/>
</dbReference>
<dbReference type="Pfam" id="PF04344">
    <property type="entry name" value="CheZ"/>
    <property type="match status" value="1"/>
</dbReference>
<organism evidence="1 2">
    <name type="scientific">Roseomonas elaeocarpi</name>
    <dbReference type="NCBI Taxonomy" id="907779"/>
    <lineage>
        <taxon>Bacteria</taxon>
        <taxon>Pseudomonadati</taxon>
        <taxon>Pseudomonadota</taxon>
        <taxon>Alphaproteobacteria</taxon>
        <taxon>Acetobacterales</taxon>
        <taxon>Roseomonadaceae</taxon>
        <taxon>Roseomonas</taxon>
    </lineage>
</organism>
<sequence>MPEQHGGGEDRVEQAVRAVLASMNGDITANEAVMLAELEALGRTVAEAKAEIAALRVEDINGSHIPAATDELDAVVEHTATATNEILDVCETLEKLAPSLPAAAADTVGVAVTRIYEACSFQDITGQRIGKVVTALKEIERRVQQVTQRFGGQGQSAPPPSAVITAEAARTEGERLANGPQLPAAATSQAEIDALLASFD</sequence>
<comment type="caution">
    <text evidence="1">The sequence shown here is derived from an EMBL/GenBank/DDBJ whole genome shotgun (WGS) entry which is preliminary data.</text>
</comment>
<accession>A0ABV6JP70</accession>